<organism evidence="2 3">
    <name type="scientific">Pleurodeles waltl</name>
    <name type="common">Iberian ribbed newt</name>
    <dbReference type="NCBI Taxonomy" id="8319"/>
    <lineage>
        <taxon>Eukaryota</taxon>
        <taxon>Metazoa</taxon>
        <taxon>Chordata</taxon>
        <taxon>Craniata</taxon>
        <taxon>Vertebrata</taxon>
        <taxon>Euteleostomi</taxon>
        <taxon>Amphibia</taxon>
        <taxon>Batrachia</taxon>
        <taxon>Caudata</taxon>
        <taxon>Salamandroidea</taxon>
        <taxon>Salamandridae</taxon>
        <taxon>Pleurodelinae</taxon>
        <taxon>Pleurodeles</taxon>
    </lineage>
</organism>
<name>A0AAV7WST8_PLEWA</name>
<evidence type="ECO:0000256" key="1">
    <source>
        <dbReference type="SAM" id="MobiDB-lite"/>
    </source>
</evidence>
<keyword evidence="3" id="KW-1185">Reference proteome</keyword>
<dbReference type="AlphaFoldDB" id="A0AAV7WST8"/>
<evidence type="ECO:0000313" key="3">
    <source>
        <dbReference type="Proteomes" id="UP001066276"/>
    </source>
</evidence>
<evidence type="ECO:0000313" key="2">
    <source>
        <dbReference type="EMBL" id="KAJ1215732.1"/>
    </source>
</evidence>
<accession>A0AAV7WST8</accession>
<reference evidence="2" key="1">
    <citation type="journal article" date="2022" name="bioRxiv">
        <title>Sequencing and chromosome-scale assembly of the giantPleurodeles waltlgenome.</title>
        <authorList>
            <person name="Brown T."/>
            <person name="Elewa A."/>
            <person name="Iarovenko S."/>
            <person name="Subramanian E."/>
            <person name="Araus A.J."/>
            <person name="Petzold A."/>
            <person name="Susuki M."/>
            <person name="Suzuki K.-i.T."/>
            <person name="Hayashi T."/>
            <person name="Toyoda A."/>
            <person name="Oliveira C."/>
            <person name="Osipova E."/>
            <person name="Leigh N.D."/>
            <person name="Simon A."/>
            <person name="Yun M.H."/>
        </authorList>
    </citation>
    <scope>NUCLEOTIDE SEQUENCE</scope>
    <source>
        <strain evidence="2">20211129_DDA</strain>
        <tissue evidence="2">Liver</tissue>
    </source>
</reference>
<feature type="compositionally biased region" description="Polar residues" evidence="1">
    <location>
        <begin position="16"/>
        <end position="30"/>
    </location>
</feature>
<sequence>MDSSSEARRKEKSSKLFFTQNDPGDRQGTYTPGSALKLQLLYDKLEKLMRRELSKWWGIVSLQQYIDAERVPRGLCIYTIPSYEDTDPDLLEEWAENAKVSSLNMMRILIKYASKERVKILEEIEQTTKEILTTVTQAYFDELKANLDKKLIKYKEDITAKKQRTFLRDFKDYQSGRILTFYRKYDYMYSEDYKDPVPEAASGASGANVHESEESDVSDTILDDSTQVHDDPIMNLEVLGIETDATCPSPFKPKSIFLPTIQNDAIDVFERDVISQLKKIRFGPTGSKYDNLSPSQRAALATLAKDRNIVIRESDKGGNVVVLDKNHYLHEGVRHLNVPDCYVKAKQSDWKKSIAKYHDMLTE</sequence>
<proteinExistence type="predicted"/>
<feature type="region of interest" description="Disordered" evidence="1">
    <location>
        <begin position="1"/>
        <end position="30"/>
    </location>
</feature>
<dbReference type="Proteomes" id="UP001066276">
    <property type="component" value="Chromosome 1_1"/>
</dbReference>
<comment type="caution">
    <text evidence="2">The sequence shown here is derived from an EMBL/GenBank/DDBJ whole genome shotgun (WGS) entry which is preliminary data.</text>
</comment>
<protein>
    <submittedName>
        <fullName evidence="2">Uncharacterized protein</fullName>
    </submittedName>
</protein>
<gene>
    <name evidence="2" type="ORF">NDU88_003340</name>
</gene>
<feature type="region of interest" description="Disordered" evidence="1">
    <location>
        <begin position="199"/>
        <end position="219"/>
    </location>
</feature>
<dbReference type="EMBL" id="JANPWB010000001">
    <property type="protein sequence ID" value="KAJ1215732.1"/>
    <property type="molecule type" value="Genomic_DNA"/>
</dbReference>